<dbReference type="Proteomes" id="UP001642409">
    <property type="component" value="Unassembled WGS sequence"/>
</dbReference>
<organism evidence="1">
    <name type="scientific">Hexamita inflata</name>
    <dbReference type="NCBI Taxonomy" id="28002"/>
    <lineage>
        <taxon>Eukaryota</taxon>
        <taxon>Metamonada</taxon>
        <taxon>Diplomonadida</taxon>
        <taxon>Hexamitidae</taxon>
        <taxon>Hexamitinae</taxon>
        <taxon>Hexamita</taxon>
    </lineage>
</organism>
<reference evidence="2 3" key="2">
    <citation type="submission" date="2024-07" db="EMBL/GenBank/DDBJ databases">
        <authorList>
            <person name="Akdeniz Z."/>
        </authorList>
    </citation>
    <scope>NUCLEOTIDE SEQUENCE [LARGE SCALE GENOMIC DNA]</scope>
</reference>
<evidence type="ECO:0000313" key="2">
    <source>
        <dbReference type="EMBL" id="CAL6067023.1"/>
    </source>
</evidence>
<reference evidence="1" key="1">
    <citation type="submission" date="2023-06" db="EMBL/GenBank/DDBJ databases">
        <authorList>
            <person name="Kurt Z."/>
        </authorList>
    </citation>
    <scope>NUCLEOTIDE SEQUENCE</scope>
</reference>
<keyword evidence="3" id="KW-1185">Reference proteome</keyword>
<evidence type="ECO:0000313" key="3">
    <source>
        <dbReference type="Proteomes" id="UP001642409"/>
    </source>
</evidence>
<accession>A0AA86RIF2</accession>
<evidence type="ECO:0000313" key="1">
    <source>
        <dbReference type="EMBL" id="CAI9974991.1"/>
    </source>
</evidence>
<dbReference type="AlphaFoldDB" id="A0AA86RIF2"/>
<proteinExistence type="predicted"/>
<comment type="caution">
    <text evidence="1">The sequence shown here is derived from an EMBL/GenBank/DDBJ whole genome shotgun (WGS) entry which is preliminary data.</text>
</comment>
<dbReference type="EMBL" id="CAXDID020000265">
    <property type="protein sequence ID" value="CAL6067023.1"/>
    <property type="molecule type" value="Genomic_DNA"/>
</dbReference>
<dbReference type="EMBL" id="CATOUU010001157">
    <property type="protein sequence ID" value="CAI9974991.1"/>
    <property type="molecule type" value="Genomic_DNA"/>
</dbReference>
<protein>
    <submittedName>
        <fullName evidence="2">Hypothetical_protein</fullName>
    </submittedName>
</protein>
<sequence length="239" mass="28167">MYILQNSIFLPLYSYQKFQNTSNSYIVLIKTILFNRNDTEIIKVSSSCVQLTLFSSDCLYLNYIPQQYLNIRRALFRLYQPPCDYIALKFLIFSVIIQTYFLKTKSRYWLAHSSSEQEISGFLPYKSGKQKYVTQALIFFYCFHSDSRQANAYHLQHSCYDNHVDEITTFIHRFKDIGRVSTEEKKTSRNVKNLLSWNQLCRLKGTFSWLDDSTTHLQMVGTVVNHKSQSKSQDLQISM</sequence>
<gene>
    <name evidence="2" type="ORF">HINF_LOCUS52827</name>
    <name evidence="1" type="ORF">HINF_LOCUS62636</name>
</gene>
<name>A0AA86RIF2_9EUKA</name>